<feature type="transmembrane region" description="Helical" evidence="1">
    <location>
        <begin position="136"/>
        <end position="155"/>
    </location>
</feature>
<dbReference type="Proteomes" id="UP001241110">
    <property type="component" value="Unassembled WGS sequence"/>
</dbReference>
<dbReference type="AlphaFoldDB" id="A0AAE3QSD9"/>
<accession>A0AAE3QSD9</accession>
<reference evidence="2" key="1">
    <citation type="submission" date="2023-05" db="EMBL/GenBank/DDBJ databases">
        <authorList>
            <person name="Zhang X."/>
        </authorList>
    </citation>
    <scope>NUCLEOTIDE SEQUENCE</scope>
    <source>
        <strain evidence="2">YF14B1</strain>
    </source>
</reference>
<dbReference type="GO" id="GO:0015035">
    <property type="term" value="F:protein-disulfide reductase activity"/>
    <property type="evidence" value="ECO:0007669"/>
    <property type="project" value="InterPro"/>
</dbReference>
<dbReference type="Pfam" id="PF04134">
    <property type="entry name" value="DCC1-like"/>
    <property type="match status" value="1"/>
</dbReference>
<evidence type="ECO:0000313" key="3">
    <source>
        <dbReference type="Proteomes" id="UP001241110"/>
    </source>
</evidence>
<dbReference type="InterPro" id="IPR007263">
    <property type="entry name" value="DCC1-like"/>
</dbReference>
<dbReference type="RefSeq" id="WP_313980090.1">
    <property type="nucleotide sequence ID" value="NZ_JASJOS010000006.1"/>
</dbReference>
<organism evidence="2 3">
    <name type="scientific">Xanthocytophaga flava</name>
    <dbReference type="NCBI Taxonomy" id="3048013"/>
    <lineage>
        <taxon>Bacteria</taxon>
        <taxon>Pseudomonadati</taxon>
        <taxon>Bacteroidota</taxon>
        <taxon>Cytophagia</taxon>
        <taxon>Cytophagales</taxon>
        <taxon>Rhodocytophagaceae</taxon>
        <taxon>Xanthocytophaga</taxon>
    </lineage>
</organism>
<proteinExistence type="predicted"/>
<evidence type="ECO:0000313" key="2">
    <source>
        <dbReference type="EMBL" id="MDJ1481808.1"/>
    </source>
</evidence>
<keyword evidence="1" id="KW-0812">Transmembrane</keyword>
<keyword evidence="1" id="KW-1133">Transmembrane helix</keyword>
<feature type="transmembrane region" description="Helical" evidence="1">
    <location>
        <begin position="200"/>
        <end position="217"/>
    </location>
</feature>
<dbReference type="EMBL" id="JASJOS010000006">
    <property type="protein sequence ID" value="MDJ1481808.1"/>
    <property type="molecule type" value="Genomic_DNA"/>
</dbReference>
<comment type="caution">
    <text evidence="2">The sequence shown here is derived from an EMBL/GenBank/DDBJ whole genome shotgun (WGS) entry which is preliminary data.</text>
</comment>
<keyword evidence="1" id="KW-0472">Membrane</keyword>
<name>A0AAE3QSD9_9BACT</name>
<evidence type="ECO:0000256" key="1">
    <source>
        <dbReference type="SAM" id="Phobius"/>
    </source>
</evidence>
<gene>
    <name evidence="2" type="ORF">QNI16_15010</name>
</gene>
<feature type="transmembrane region" description="Helical" evidence="1">
    <location>
        <begin position="253"/>
        <end position="277"/>
    </location>
</feature>
<sequence>MKPVSKAIIYDSSCPMCQTYTKGFVKWGILAPEHCISFCELEPDQAQRYMDLTRSKHEIPLVDLSGGKTLYGIEALSYLLSQRLPFIQTFLSCKPIRWFCQKLYSFISYNRRVITATVSENKGIDCKPDFHLSYRLLFIIFGILIASLITWKLGISTSAYSSSLSGYSMLLICGSGWLVQMITAIVILKGQERIEYLGQLATLMLIGTLVLLPGLWIDTLTHHSSVIWLAGSALVSSLLMHTEHLRRLRYLNLSIYWLFLWSVALFSTALSELWIFIR</sequence>
<evidence type="ECO:0008006" key="4">
    <source>
        <dbReference type="Google" id="ProtNLM"/>
    </source>
</evidence>
<feature type="transmembrane region" description="Helical" evidence="1">
    <location>
        <begin position="167"/>
        <end position="188"/>
    </location>
</feature>
<protein>
    <recommendedName>
        <fullName evidence="4">DUF393 domain-containing protein</fullName>
    </recommendedName>
</protein>